<dbReference type="AlphaFoldDB" id="A0A175R7R1"/>
<accession>A0A175R7R1</accession>
<dbReference type="InterPro" id="IPR044074">
    <property type="entry name" value="PurU_ACT"/>
</dbReference>
<dbReference type="EMBL" id="LDPZ01000021">
    <property type="protein sequence ID" value="KTQ95594.1"/>
    <property type="molecule type" value="Genomic_DNA"/>
</dbReference>
<dbReference type="Gene3D" id="3.30.70.260">
    <property type="match status" value="1"/>
</dbReference>
<gene>
    <name evidence="1" type="ORF">NS226_10590</name>
</gene>
<dbReference type="InterPro" id="IPR045865">
    <property type="entry name" value="ACT-like_dom_sf"/>
</dbReference>
<proteinExistence type="predicted"/>
<dbReference type="Proteomes" id="UP000078272">
    <property type="component" value="Unassembled WGS sequence"/>
</dbReference>
<reference evidence="1 2" key="1">
    <citation type="journal article" date="2016" name="Front. Microbiol.">
        <title>Genomic Resource of Rice Seed Associated Bacteria.</title>
        <authorList>
            <person name="Midha S."/>
            <person name="Bansal K."/>
            <person name="Sharma S."/>
            <person name="Kumar N."/>
            <person name="Patil P.P."/>
            <person name="Chaudhry V."/>
            <person name="Patil P.B."/>
        </authorList>
    </citation>
    <scope>NUCLEOTIDE SEQUENCE [LARGE SCALE GENOMIC DNA]</scope>
    <source>
        <strain evidence="1 2">NS226</strain>
    </source>
</reference>
<dbReference type="SUPFAM" id="SSF55021">
    <property type="entry name" value="ACT-like"/>
    <property type="match status" value="1"/>
</dbReference>
<protein>
    <recommendedName>
        <fullName evidence="3">ACT domain-containing protein</fullName>
    </recommendedName>
</protein>
<evidence type="ECO:0000313" key="1">
    <source>
        <dbReference type="EMBL" id="KTQ95594.1"/>
    </source>
</evidence>
<evidence type="ECO:0000313" key="2">
    <source>
        <dbReference type="Proteomes" id="UP000078272"/>
    </source>
</evidence>
<sequence>MPRGIVAAISTYLASRGWNIIDSAPFHDMEAGCFFMHVGFRSEEGVGLEALRSGFGPVAEPFWLRCKLSNGAQ</sequence>
<dbReference type="CDD" id="cd04875">
    <property type="entry name" value="ACT_F4HF-DF"/>
    <property type="match status" value="1"/>
</dbReference>
<comment type="caution">
    <text evidence="1">The sequence shown here is derived from an EMBL/GenBank/DDBJ whole genome shotgun (WGS) entry which is preliminary data.</text>
</comment>
<organism evidence="1 2">
    <name type="scientific">Aureimonas ureilytica</name>
    <dbReference type="NCBI Taxonomy" id="401562"/>
    <lineage>
        <taxon>Bacteria</taxon>
        <taxon>Pseudomonadati</taxon>
        <taxon>Pseudomonadota</taxon>
        <taxon>Alphaproteobacteria</taxon>
        <taxon>Hyphomicrobiales</taxon>
        <taxon>Aurantimonadaceae</taxon>
        <taxon>Aureimonas</taxon>
    </lineage>
</organism>
<evidence type="ECO:0008006" key="3">
    <source>
        <dbReference type="Google" id="ProtNLM"/>
    </source>
</evidence>
<dbReference type="STRING" id="401562.NS365_18275"/>
<name>A0A175R7R1_9HYPH</name>